<sequence length="170" mass="19137">MAEEPLFHLIPQAFSDWGARDDETAADLLAIYDALTGSHLHEALPRPTADHRRRLRRFAPELSRVLYAALEAGLLRFERHEVPWPFPEIEEKPEDRRPQDGGGEKGDWVEIVAVDEEGVPVSGVRYRVTLSNGAVREGMVNEKGKVRLTDVPPGSCEIEFPELDAKSWSK</sequence>
<reference evidence="2 3" key="1">
    <citation type="submission" date="2021-12" db="EMBL/GenBank/DDBJ databases">
        <title>Discovery of the Pendulisporaceae a myxobacterial family with distinct sporulation behavior and unique specialized metabolism.</title>
        <authorList>
            <person name="Garcia R."/>
            <person name="Popoff A."/>
            <person name="Bader C.D."/>
            <person name="Loehr J."/>
            <person name="Walesch S."/>
            <person name="Walt C."/>
            <person name="Boldt J."/>
            <person name="Bunk B."/>
            <person name="Haeckl F.J.F.P.J."/>
            <person name="Gunesch A.P."/>
            <person name="Birkelbach J."/>
            <person name="Nuebel U."/>
            <person name="Pietschmann T."/>
            <person name="Bach T."/>
            <person name="Mueller R."/>
        </authorList>
    </citation>
    <scope>NUCLEOTIDE SEQUENCE [LARGE SCALE GENOMIC DNA]</scope>
    <source>
        <strain evidence="2 3">MSr12523</strain>
    </source>
</reference>
<evidence type="ECO:0000256" key="1">
    <source>
        <dbReference type="SAM" id="MobiDB-lite"/>
    </source>
</evidence>
<feature type="region of interest" description="Disordered" evidence="1">
    <location>
        <begin position="86"/>
        <end position="106"/>
    </location>
</feature>
<proteinExistence type="predicted"/>
<name>A0ABZ2K9D2_9BACT</name>
<feature type="compositionally biased region" description="Basic and acidic residues" evidence="1">
    <location>
        <begin position="89"/>
        <end position="106"/>
    </location>
</feature>
<dbReference type="Proteomes" id="UP001379533">
    <property type="component" value="Chromosome"/>
</dbReference>
<evidence type="ECO:0000313" key="3">
    <source>
        <dbReference type="Proteomes" id="UP001379533"/>
    </source>
</evidence>
<dbReference type="EMBL" id="CP089982">
    <property type="protein sequence ID" value="WXA95298.1"/>
    <property type="molecule type" value="Genomic_DNA"/>
</dbReference>
<keyword evidence="3" id="KW-1185">Reference proteome</keyword>
<organism evidence="2 3">
    <name type="scientific">Pendulispora brunnea</name>
    <dbReference type="NCBI Taxonomy" id="2905690"/>
    <lineage>
        <taxon>Bacteria</taxon>
        <taxon>Pseudomonadati</taxon>
        <taxon>Myxococcota</taxon>
        <taxon>Myxococcia</taxon>
        <taxon>Myxococcales</taxon>
        <taxon>Sorangiineae</taxon>
        <taxon>Pendulisporaceae</taxon>
        <taxon>Pendulispora</taxon>
    </lineage>
</organism>
<accession>A0ABZ2K9D2</accession>
<gene>
    <name evidence="2" type="ORF">LZC95_00395</name>
</gene>
<protein>
    <submittedName>
        <fullName evidence="2">Uncharacterized protein</fullName>
    </submittedName>
</protein>
<evidence type="ECO:0000313" key="2">
    <source>
        <dbReference type="EMBL" id="WXA95298.1"/>
    </source>
</evidence>
<dbReference type="RefSeq" id="WP_394845905.1">
    <property type="nucleotide sequence ID" value="NZ_CP089982.1"/>
</dbReference>